<organism evidence="1 2">
    <name type="scientific">Schizopora paradoxa</name>
    <dbReference type="NCBI Taxonomy" id="27342"/>
    <lineage>
        <taxon>Eukaryota</taxon>
        <taxon>Fungi</taxon>
        <taxon>Dikarya</taxon>
        <taxon>Basidiomycota</taxon>
        <taxon>Agaricomycotina</taxon>
        <taxon>Agaricomycetes</taxon>
        <taxon>Hymenochaetales</taxon>
        <taxon>Schizoporaceae</taxon>
        <taxon>Schizopora</taxon>
    </lineage>
</organism>
<sequence>MFFVSDSDESSIDNTESVVRSLGLGRPAGTAEGLEFERRNYELYDKYEKVLPSDPKSVIKLAEECELMALAAILNNMSKMPVGLYPEIFRVCCTHVNYKKLNEVMSTKSDAATSHPQLPDLSAKTKSPELINRLAVTSLWVLGSQKMRSAVSEKKDSFTKLFAEYQEDILSAMILLYEAHRAERLGMPNSKLGLSSLPILLKAMSNYGLERRRSS</sequence>
<reference evidence="1 2" key="1">
    <citation type="submission" date="2015-04" db="EMBL/GenBank/DDBJ databases">
        <title>Complete genome sequence of Schizopora paradoxa KUC8140, a cosmopolitan wood degrader in East Asia.</title>
        <authorList>
            <consortium name="DOE Joint Genome Institute"/>
            <person name="Min B."/>
            <person name="Park H."/>
            <person name="Jang Y."/>
            <person name="Kim J.-J."/>
            <person name="Kim K.H."/>
            <person name="Pangilinan J."/>
            <person name="Lipzen A."/>
            <person name="Riley R."/>
            <person name="Grigoriev I.V."/>
            <person name="Spatafora J.W."/>
            <person name="Choi I.-G."/>
        </authorList>
    </citation>
    <scope>NUCLEOTIDE SEQUENCE [LARGE SCALE GENOMIC DNA]</scope>
    <source>
        <strain evidence="1 2">KUC8140</strain>
    </source>
</reference>
<accession>A0A0H2R6A5</accession>
<protein>
    <submittedName>
        <fullName evidence="1">Uncharacterized protein</fullName>
    </submittedName>
</protein>
<keyword evidence="2" id="KW-1185">Reference proteome</keyword>
<proteinExistence type="predicted"/>
<evidence type="ECO:0000313" key="2">
    <source>
        <dbReference type="Proteomes" id="UP000053477"/>
    </source>
</evidence>
<name>A0A0H2R6A5_9AGAM</name>
<dbReference type="EMBL" id="KQ086390">
    <property type="protein sequence ID" value="KLO04978.1"/>
    <property type="molecule type" value="Genomic_DNA"/>
</dbReference>
<gene>
    <name evidence="1" type="ORF">SCHPADRAFT_947296</name>
</gene>
<dbReference type="InParanoid" id="A0A0H2R6A5"/>
<dbReference type="AlphaFoldDB" id="A0A0H2R6A5"/>
<evidence type="ECO:0000313" key="1">
    <source>
        <dbReference type="EMBL" id="KLO04978.1"/>
    </source>
</evidence>
<dbReference type="Proteomes" id="UP000053477">
    <property type="component" value="Unassembled WGS sequence"/>
</dbReference>